<accession>A0ABS5C7E5</accession>
<dbReference type="Proteomes" id="UP000673394">
    <property type="component" value="Unassembled WGS sequence"/>
</dbReference>
<dbReference type="InterPro" id="IPR002575">
    <property type="entry name" value="Aminoglycoside_PTrfase"/>
</dbReference>
<sequence>MKAGKLIGRGHTADVYEWGEHEVIKIFHHAHEAPNEAKNAEIISRLAIRTPRFGGLIEHEGRTGIVYERINAPSMLSRIEPNRESITHYAKLMAELQFQLHELKVDFTPNLKQEMIKHTLAAPGINDRQKELIMAVIQQLPDGQALCHYDFHPGNILMAADGPVIIDWMNVLIGNQAADVSRTSMMLDSHALPPDAPSWLQDGRKLFHDVYLDVYIDLSGVKKAELEAWMLPTLAVRIHEMKGKEQEEIFERLQAAWKNTFDQERG</sequence>
<evidence type="ECO:0000313" key="3">
    <source>
        <dbReference type="Proteomes" id="UP000673394"/>
    </source>
</evidence>
<comment type="caution">
    <text evidence="2">The sequence shown here is derived from an EMBL/GenBank/DDBJ whole genome shotgun (WGS) entry which is preliminary data.</text>
</comment>
<dbReference type="InterPro" id="IPR011009">
    <property type="entry name" value="Kinase-like_dom_sf"/>
</dbReference>
<name>A0ABS5C7E5_9BACL</name>
<evidence type="ECO:0000313" key="2">
    <source>
        <dbReference type="EMBL" id="MBP3961916.1"/>
    </source>
</evidence>
<organism evidence="2 3">
    <name type="scientific">Paenibacillus lignilyticus</name>
    <dbReference type="NCBI Taxonomy" id="1172615"/>
    <lineage>
        <taxon>Bacteria</taxon>
        <taxon>Bacillati</taxon>
        <taxon>Bacillota</taxon>
        <taxon>Bacilli</taxon>
        <taxon>Bacillales</taxon>
        <taxon>Paenibacillaceae</taxon>
        <taxon>Paenibacillus</taxon>
    </lineage>
</organism>
<protein>
    <submittedName>
        <fullName evidence="2">Phosphotransferase</fullName>
    </submittedName>
</protein>
<dbReference type="SUPFAM" id="SSF56112">
    <property type="entry name" value="Protein kinase-like (PK-like)"/>
    <property type="match status" value="1"/>
</dbReference>
<proteinExistence type="predicted"/>
<dbReference type="EMBL" id="JAGKSP010000001">
    <property type="protein sequence ID" value="MBP3961916.1"/>
    <property type="molecule type" value="Genomic_DNA"/>
</dbReference>
<dbReference type="Gene3D" id="3.90.1200.10">
    <property type="match status" value="1"/>
</dbReference>
<feature type="domain" description="Aminoglycoside phosphotransferase" evidence="1">
    <location>
        <begin position="5"/>
        <end position="194"/>
    </location>
</feature>
<keyword evidence="3" id="KW-1185">Reference proteome</keyword>
<gene>
    <name evidence="2" type="ORF">I8J30_04275</name>
</gene>
<evidence type="ECO:0000259" key="1">
    <source>
        <dbReference type="Pfam" id="PF01636"/>
    </source>
</evidence>
<dbReference type="Pfam" id="PF01636">
    <property type="entry name" value="APH"/>
    <property type="match status" value="1"/>
</dbReference>
<reference evidence="2 3" key="1">
    <citation type="submission" date="2021-04" db="EMBL/GenBank/DDBJ databases">
        <title>Paenibacillus sp. DLE-14 whole genome sequence.</title>
        <authorList>
            <person name="Ham Y.J."/>
        </authorList>
    </citation>
    <scope>NUCLEOTIDE SEQUENCE [LARGE SCALE GENOMIC DNA]</scope>
    <source>
        <strain evidence="2 3">DLE-14</strain>
    </source>
</reference>
<dbReference type="RefSeq" id="WP_210655665.1">
    <property type="nucleotide sequence ID" value="NZ_JAGKSP010000001.1"/>
</dbReference>